<accession>A0A1E3SZT8</accession>
<feature type="compositionally biased region" description="Gly residues" evidence="1">
    <location>
        <begin position="102"/>
        <end position="126"/>
    </location>
</feature>
<organism evidence="2 3">
    <name type="scientific">Mycobacterium sherrisii</name>
    <dbReference type="NCBI Taxonomy" id="243061"/>
    <lineage>
        <taxon>Bacteria</taxon>
        <taxon>Bacillati</taxon>
        <taxon>Actinomycetota</taxon>
        <taxon>Actinomycetes</taxon>
        <taxon>Mycobacteriales</taxon>
        <taxon>Mycobacteriaceae</taxon>
        <taxon>Mycobacterium</taxon>
        <taxon>Mycobacterium simiae complex</taxon>
    </lineage>
</organism>
<comment type="caution">
    <text evidence="2">The sequence shown here is derived from an EMBL/GenBank/DDBJ whole genome shotgun (WGS) entry which is preliminary data.</text>
</comment>
<feature type="region of interest" description="Disordered" evidence="1">
    <location>
        <begin position="1"/>
        <end position="201"/>
    </location>
</feature>
<protein>
    <submittedName>
        <fullName evidence="2">Uncharacterized protein</fullName>
    </submittedName>
</protein>
<feature type="compositionally biased region" description="Pro residues" evidence="1">
    <location>
        <begin position="169"/>
        <end position="180"/>
    </location>
</feature>
<evidence type="ECO:0000313" key="3">
    <source>
        <dbReference type="Proteomes" id="UP000094224"/>
    </source>
</evidence>
<gene>
    <name evidence="2" type="ORF">BHQ21_08255</name>
</gene>
<keyword evidence="3" id="KW-1185">Reference proteome</keyword>
<evidence type="ECO:0000256" key="1">
    <source>
        <dbReference type="SAM" id="MobiDB-lite"/>
    </source>
</evidence>
<feature type="compositionally biased region" description="Basic and acidic residues" evidence="1">
    <location>
        <begin position="191"/>
        <end position="201"/>
    </location>
</feature>
<proteinExistence type="predicted"/>
<name>A0A1E3SZT8_9MYCO</name>
<dbReference type="EMBL" id="MIHC01000011">
    <property type="protein sequence ID" value="ODR07712.1"/>
    <property type="molecule type" value="Genomic_DNA"/>
</dbReference>
<dbReference type="STRING" id="243061.AWC25_25335"/>
<reference evidence="3" key="1">
    <citation type="submission" date="2016-09" db="EMBL/GenBank/DDBJ databases">
        <authorList>
            <person name="Greninger A.L."/>
            <person name="Jerome K.R."/>
            <person name="Mcnair B."/>
            <person name="Wallis C."/>
            <person name="Fang F."/>
        </authorList>
    </citation>
    <scope>NUCLEOTIDE SEQUENCE [LARGE SCALE GENOMIC DNA]</scope>
    <source>
        <strain evidence="3">BC1_M4</strain>
    </source>
</reference>
<sequence>MGSGLSQAAQGLEEPLQQALGAAGNHQGGAPGAGLPGGLGKNLDALGKPEPGAGHGGAGHAGAGGGAGIGSQGRDTLSPPGAPVATAKGTDFPGAAAARAGGPLGAGGSAGGTPPGGGGGGGQRGPGGKEHKANKALRRKKNGELVLGEVDAVVPVIGDDGPEGAEPTPRTPAPPAPQVPKPLAVSYTRRTGSEQRTEVGR</sequence>
<evidence type="ECO:0000313" key="2">
    <source>
        <dbReference type="EMBL" id="ODR07712.1"/>
    </source>
</evidence>
<feature type="compositionally biased region" description="Gly residues" evidence="1">
    <location>
        <begin position="53"/>
        <end position="71"/>
    </location>
</feature>
<feature type="compositionally biased region" description="Gly residues" evidence="1">
    <location>
        <begin position="26"/>
        <end position="40"/>
    </location>
</feature>
<dbReference type="AlphaFoldDB" id="A0A1E3SZT8"/>
<dbReference type="Proteomes" id="UP000094224">
    <property type="component" value="Unassembled WGS sequence"/>
</dbReference>